<feature type="binding site" evidence="8">
    <location>
        <position position="408"/>
    </location>
    <ligand>
        <name>Zn(2+)</name>
        <dbReference type="ChEBI" id="CHEBI:29105"/>
        <label>2</label>
    </ligand>
</feature>
<keyword evidence="4 8" id="KW-0547">Nucleotide-binding</keyword>
<sequence length="670" mass="70129">MTTGAATGWATPAPARRGTTARVVLDSPLPQLDHLFDYRIPDGLAAEAIPGVRVTVPLRSAGRVARGYIVETVDASDGFDGELSPLDSVVSAVPVLTPEVWALARKAADRAAGGAGDILRLAIPPRQVRVEKVWQRAQEESPAVSSPPDAPEIDGYGSALADLLAGHQRIALDVIPQVVQLESGTWVGRWAVTIAQAAARTVAAGETAILVVPDYRDSDQLFAALSEYLPPDRITRVDASQPNADRYRAFLDCLTDIPRVILGNRSAVYAPAKSLGLLTIFDDGDPLYSEPLAPYVHARDAALIRQQQSGAALVLAGHTRSADAQRLVDIGWLDAIGPERAKAPRVVITAKADHEDAVAVTARIPSMAWRLAKEAIASGPVLVQVARPGYAPVVACGTCASAARCRTCAGPLRIASAGAAPSCTLCGAIAAGWVCPTCEGTKLRLVTRGTGRTAEELGRAFPGVPVLISDGERQVTAVEGKPALVIATRGAEPVAAGGYAAVLLLDAGRMLAAEHLRIGEDCLRWWSNAAALARPGAPVVLTGVTGDLARALATWTQPAFAHAELLDRRALRFPPAVRAASVSGDAAAVAEALAEVRDLPGASILGPTPADDGVRAILRLDYGQAGEAARLLRGAVVRNATKRRKAPQGKAGYRPPPTLKVRFDDPEILS</sequence>
<feature type="binding site" evidence="8">
    <location>
        <position position="438"/>
    </location>
    <ligand>
        <name>Zn(2+)</name>
        <dbReference type="ChEBI" id="CHEBI:29105"/>
        <label>1</label>
    </ligand>
</feature>
<dbReference type="GO" id="GO:0043138">
    <property type="term" value="F:3'-5' DNA helicase activity"/>
    <property type="evidence" value="ECO:0007669"/>
    <property type="project" value="TreeGrafter"/>
</dbReference>
<feature type="compositionally biased region" description="Basic and acidic residues" evidence="9">
    <location>
        <begin position="661"/>
        <end position="670"/>
    </location>
</feature>
<dbReference type="PANTHER" id="PTHR30580:SF0">
    <property type="entry name" value="PRIMOSOMAL PROTEIN N"/>
    <property type="match status" value="1"/>
</dbReference>
<reference evidence="12" key="1">
    <citation type="submission" date="2016-10" db="EMBL/GenBank/DDBJ databases">
        <authorList>
            <person name="Varghese N."/>
            <person name="Submissions S."/>
        </authorList>
    </citation>
    <scope>NUCLEOTIDE SEQUENCE [LARGE SCALE GENOMIC DNA]</scope>
    <source>
        <strain evidence="12">CGMCC 1.11101</strain>
    </source>
</reference>
<feature type="region of interest" description="Disordered" evidence="9">
    <location>
        <begin position="641"/>
        <end position="670"/>
    </location>
</feature>
<evidence type="ECO:0000256" key="2">
    <source>
        <dbReference type="ARBA" id="ARBA00022705"/>
    </source>
</evidence>
<dbReference type="GO" id="GO:1990077">
    <property type="term" value="C:primosome complex"/>
    <property type="evidence" value="ECO:0007669"/>
    <property type="project" value="UniProtKB-UniRule"/>
</dbReference>
<evidence type="ECO:0000313" key="12">
    <source>
        <dbReference type="Proteomes" id="UP000198867"/>
    </source>
</evidence>
<dbReference type="Proteomes" id="UP000198867">
    <property type="component" value="Unassembled WGS sequence"/>
</dbReference>
<dbReference type="InterPro" id="IPR041222">
    <property type="entry name" value="PriA_3primeBD"/>
</dbReference>
<dbReference type="Gene3D" id="3.40.1440.60">
    <property type="entry name" value="PriA, 3(prime) DNA-binding domain"/>
    <property type="match status" value="1"/>
</dbReference>
<evidence type="ECO:0000256" key="8">
    <source>
        <dbReference type="HAMAP-Rule" id="MF_00983"/>
    </source>
</evidence>
<proteinExistence type="inferred from homology"/>
<dbReference type="GO" id="GO:0005524">
    <property type="term" value="F:ATP binding"/>
    <property type="evidence" value="ECO:0007669"/>
    <property type="project" value="UniProtKB-UniRule"/>
</dbReference>
<dbReference type="GO" id="GO:0006310">
    <property type="term" value="P:DNA recombination"/>
    <property type="evidence" value="ECO:0007669"/>
    <property type="project" value="InterPro"/>
</dbReference>
<protein>
    <recommendedName>
        <fullName evidence="8">Probable replication restart protein PriA</fullName>
    </recommendedName>
    <alternativeName>
        <fullName evidence="8">Putative ATP-dependent DNA helicase PriA</fullName>
    </alternativeName>
</protein>
<keyword evidence="6 8" id="KW-0067">ATP-binding</keyword>
<name>A0A1I5DM42_9MICO</name>
<comment type="cofactor">
    <cofactor evidence="8">
        <name>Zn(2+)</name>
        <dbReference type="ChEBI" id="CHEBI:29105"/>
    </cofactor>
    <text evidence="8">Binds 2 zinc ions per subunit.</text>
</comment>
<dbReference type="HAMAP" id="MF_00983">
    <property type="entry name" value="PriA"/>
    <property type="match status" value="1"/>
</dbReference>
<evidence type="ECO:0000256" key="6">
    <source>
        <dbReference type="ARBA" id="ARBA00022840"/>
    </source>
</evidence>
<dbReference type="GO" id="GO:0003677">
    <property type="term" value="F:DNA binding"/>
    <property type="evidence" value="ECO:0007669"/>
    <property type="project" value="UniProtKB-UniRule"/>
</dbReference>
<feature type="binding site" evidence="8">
    <location>
        <position position="435"/>
    </location>
    <ligand>
        <name>Zn(2+)</name>
        <dbReference type="ChEBI" id="CHEBI:29105"/>
        <label>1</label>
    </ligand>
</feature>
<evidence type="ECO:0000256" key="9">
    <source>
        <dbReference type="SAM" id="MobiDB-lite"/>
    </source>
</evidence>
<organism evidence="11 12">
    <name type="scientific">Mycetocola miduiensis</name>
    <dbReference type="NCBI Taxonomy" id="995034"/>
    <lineage>
        <taxon>Bacteria</taxon>
        <taxon>Bacillati</taxon>
        <taxon>Actinomycetota</taxon>
        <taxon>Actinomycetes</taxon>
        <taxon>Micrococcales</taxon>
        <taxon>Microbacteriaceae</taxon>
        <taxon>Mycetocola</taxon>
    </lineage>
</organism>
<feature type="domain" description="Primosomal protein N' 3' DNA-binding" evidence="10">
    <location>
        <begin position="22"/>
        <end position="124"/>
    </location>
</feature>
<dbReference type="GO" id="GO:0006270">
    <property type="term" value="P:DNA replication initiation"/>
    <property type="evidence" value="ECO:0007669"/>
    <property type="project" value="TreeGrafter"/>
</dbReference>
<evidence type="ECO:0000259" key="10">
    <source>
        <dbReference type="Pfam" id="PF17764"/>
    </source>
</evidence>
<keyword evidence="11" id="KW-0378">Hydrolase</keyword>
<dbReference type="RefSeq" id="WP_090712809.1">
    <property type="nucleotide sequence ID" value="NZ_FOVM01000010.1"/>
</dbReference>
<dbReference type="OrthoDB" id="3177118at2"/>
<keyword evidence="1 8" id="KW-0639">Primosome</keyword>
<dbReference type="GO" id="GO:0006269">
    <property type="term" value="P:DNA replication, synthesis of primer"/>
    <property type="evidence" value="ECO:0007669"/>
    <property type="project" value="UniProtKB-KW"/>
</dbReference>
<gene>
    <name evidence="8" type="primary">priA</name>
    <name evidence="11" type="ORF">SAMN05216219_2973</name>
</gene>
<dbReference type="STRING" id="995034.SAMN05216219_2973"/>
<dbReference type="EMBL" id="FOVM01000010">
    <property type="protein sequence ID" value="SFO00197.1"/>
    <property type="molecule type" value="Genomic_DNA"/>
</dbReference>
<accession>A0A1I5DM42</accession>
<evidence type="ECO:0000256" key="5">
    <source>
        <dbReference type="ARBA" id="ARBA00022833"/>
    </source>
</evidence>
<dbReference type="PANTHER" id="PTHR30580">
    <property type="entry name" value="PRIMOSOMAL PROTEIN N"/>
    <property type="match status" value="1"/>
</dbReference>
<comment type="similarity">
    <text evidence="8">Belongs to the helicase family. PriA subfamily.</text>
</comment>
<dbReference type="Pfam" id="PF17764">
    <property type="entry name" value="PriA_3primeBD"/>
    <property type="match status" value="1"/>
</dbReference>
<evidence type="ECO:0000256" key="3">
    <source>
        <dbReference type="ARBA" id="ARBA00022723"/>
    </source>
</evidence>
<evidence type="ECO:0000256" key="4">
    <source>
        <dbReference type="ARBA" id="ARBA00022741"/>
    </source>
</evidence>
<comment type="subunit">
    <text evidence="8">Component of the replication restart primosome.</text>
</comment>
<feature type="binding site" evidence="8">
    <location>
        <position position="396"/>
    </location>
    <ligand>
        <name>Zn(2+)</name>
        <dbReference type="ChEBI" id="CHEBI:29105"/>
        <label>1</label>
    </ligand>
</feature>
<dbReference type="InterPro" id="IPR042115">
    <property type="entry name" value="PriA_3primeBD_sf"/>
</dbReference>
<keyword evidence="5 8" id="KW-0862">Zinc</keyword>
<evidence type="ECO:0000313" key="11">
    <source>
        <dbReference type="EMBL" id="SFO00197.1"/>
    </source>
</evidence>
<feature type="binding site" evidence="8">
    <location>
        <position position="399"/>
    </location>
    <ligand>
        <name>Zn(2+)</name>
        <dbReference type="ChEBI" id="CHEBI:29105"/>
        <label>1</label>
    </ligand>
</feature>
<comment type="caution">
    <text evidence="8">As this protein does not have any detectable helicase domains, it probably does not have helicase activity.</text>
</comment>
<feature type="binding site" evidence="8">
    <location>
        <position position="423"/>
    </location>
    <ligand>
        <name>Zn(2+)</name>
        <dbReference type="ChEBI" id="CHEBI:29105"/>
        <label>2</label>
    </ligand>
</feature>
<comment type="function">
    <text evidence="8">Initiates the restart of stalled replication forks, which reloads the replicative helicase on sites other than the origin of replication. Recognizes and binds to abandoned replication forks and remodels them to uncover a helicase loading site. Promotes assembly of the primosome at these replication forks.</text>
</comment>
<keyword evidence="7 8" id="KW-0238">DNA-binding</keyword>
<dbReference type="GO" id="GO:0006302">
    <property type="term" value="P:double-strand break repair"/>
    <property type="evidence" value="ECO:0007669"/>
    <property type="project" value="InterPro"/>
</dbReference>
<dbReference type="InterPro" id="IPR005259">
    <property type="entry name" value="PriA"/>
</dbReference>
<keyword evidence="2 8" id="KW-0235">DNA replication</keyword>
<evidence type="ECO:0000256" key="7">
    <source>
        <dbReference type="ARBA" id="ARBA00023125"/>
    </source>
</evidence>
<dbReference type="AlphaFoldDB" id="A0A1I5DM42"/>
<keyword evidence="12" id="KW-1185">Reference proteome</keyword>
<feature type="binding site" evidence="8">
    <location>
        <position position="426"/>
    </location>
    <ligand>
        <name>Zn(2+)</name>
        <dbReference type="ChEBI" id="CHEBI:29105"/>
        <label>2</label>
    </ligand>
</feature>
<dbReference type="GO" id="GO:0008270">
    <property type="term" value="F:zinc ion binding"/>
    <property type="evidence" value="ECO:0007669"/>
    <property type="project" value="UniProtKB-UniRule"/>
</dbReference>
<evidence type="ECO:0000256" key="1">
    <source>
        <dbReference type="ARBA" id="ARBA00022515"/>
    </source>
</evidence>
<dbReference type="InterPro" id="IPR027417">
    <property type="entry name" value="P-loop_NTPase"/>
</dbReference>
<keyword evidence="3 8" id="KW-0479">Metal-binding</keyword>
<dbReference type="Gene3D" id="3.40.50.300">
    <property type="entry name" value="P-loop containing nucleotide triphosphate hydrolases"/>
    <property type="match status" value="1"/>
</dbReference>
<keyword evidence="11" id="KW-0347">Helicase</keyword>
<feature type="binding site" evidence="8">
    <location>
        <position position="405"/>
    </location>
    <ligand>
        <name>Zn(2+)</name>
        <dbReference type="ChEBI" id="CHEBI:29105"/>
        <label>2</label>
    </ligand>
</feature>